<accession>A0A8T0DNE1</accession>
<dbReference type="OrthoDB" id="1935339at2759"/>
<organism evidence="2 3">
    <name type="scientific">Paragonimus westermani</name>
    <dbReference type="NCBI Taxonomy" id="34504"/>
    <lineage>
        <taxon>Eukaryota</taxon>
        <taxon>Metazoa</taxon>
        <taxon>Spiralia</taxon>
        <taxon>Lophotrochozoa</taxon>
        <taxon>Platyhelminthes</taxon>
        <taxon>Trematoda</taxon>
        <taxon>Digenea</taxon>
        <taxon>Plagiorchiida</taxon>
        <taxon>Troglotremata</taxon>
        <taxon>Troglotrematidae</taxon>
        <taxon>Paragonimus</taxon>
    </lineage>
</organism>
<dbReference type="Proteomes" id="UP000699462">
    <property type="component" value="Unassembled WGS sequence"/>
</dbReference>
<evidence type="ECO:0000256" key="1">
    <source>
        <dbReference type="SAM" id="MobiDB-lite"/>
    </source>
</evidence>
<reference evidence="2 3" key="1">
    <citation type="submission" date="2019-07" db="EMBL/GenBank/DDBJ databases">
        <title>Annotation for the trematode Paragonimus westermani.</title>
        <authorList>
            <person name="Choi Y.-J."/>
        </authorList>
    </citation>
    <scope>NUCLEOTIDE SEQUENCE [LARGE SCALE GENOMIC DNA]</scope>
    <source>
        <strain evidence="2">180907_Pwestermani</strain>
    </source>
</reference>
<feature type="non-terminal residue" evidence="2">
    <location>
        <position position="1"/>
    </location>
</feature>
<name>A0A8T0DNE1_9TREM</name>
<feature type="region of interest" description="Disordered" evidence="1">
    <location>
        <begin position="118"/>
        <end position="184"/>
    </location>
</feature>
<dbReference type="EMBL" id="JTDF01002417">
    <property type="protein sequence ID" value="KAF8568802.1"/>
    <property type="molecule type" value="Genomic_DNA"/>
</dbReference>
<proteinExistence type="predicted"/>
<keyword evidence="3" id="KW-1185">Reference proteome</keyword>
<feature type="compositionally biased region" description="Basic residues" evidence="1">
    <location>
        <begin position="165"/>
        <end position="179"/>
    </location>
</feature>
<protein>
    <submittedName>
        <fullName evidence="2">Uncharacterized protein</fullName>
    </submittedName>
</protein>
<sequence length="233" mass="25845">WSKVRSRAFACECWRSVSAFDRLLSCVLTLYSCNRFLGVMDAYSPSHPTDQDMEIESDSAPTPEQDSHKNYELSTEVVPLIFASDATSALSVSFPSGPDANVTPISQKQNIVNNSEVDKHQDVHGQSRVYENVSSSKTSATKNENAQVDPSSKPALPQKSEKDQVRRRRSRSRSHKRNRSRSEERRVIHGLILVKDGGEDQKPLLTVGYPELTTVAVDLDLAQEVDSGLAGRV</sequence>
<feature type="region of interest" description="Disordered" evidence="1">
    <location>
        <begin position="47"/>
        <end position="69"/>
    </location>
</feature>
<evidence type="ECO:0000313" key="2">
    <source>
        <dbReference type="EMBL" id="KAF8568802.1"/>
    </source>
</evidence>
<feature type="compositionally biased region" description="Polar residues" evidence="1">
    <location>
        <begin position="132"/>
        <end position="150"/>
    </location>
</feature>
<evidence type="ECO:0000313" key="3">
    <source>
        <dbReference type="Proteomes" id="UP000699462"/>
    </source>
</evidence>
<dbReference type="AlphaFoldDB" id="A0A8T0DNE1"/>
<gene>
    <name evidence="2" type="ORF">P879_07657</name>
</gene>
<comment type="caution">
    <text evidence="2">The sequence shown here is derived from an EMBL/GenBank/DDBJ whole genome shotgun (WGS) entry which is preliminary data.</text>
</comment>